<evidence type="ECO:0000313" key="4">
    <source>
        <dbReference type="EMBL" id="GMH77320.1"/>
    </source>
</evidence>
<dbReference type="EMBL" id="BRXY01000206">
    <property type="protein sequence ID" value="GMH77320.1"/>
    <property type="molecule type" value="Genomic_DNA"/>
</dbReference>
<dbReference type="InterPro" id="IPR013857">
    <property type="entry name" value="NADH-UbQ_OxRdtase-assoc_prot30"/>
</dbReference>
<organism evidence="4 5">
    <name type="scientific">Triparma strigata</name>
    <dbReference type="NCBI Taxonomy" id="1606541"/>
    <lineage>
        <taxon>Eukaryota</taxon>
        <taxon>Sar</taxon>
        <taxon>Stramenopiles</taxon>
        <taxon>Ochrophyta</taxon>
        <taxon>Bolidophyceae</taxon>
        <taxon>Parmales</taxon>
        <taxon>Triparmaceae</taxon>
        <taxon>Triparma</taxon>
    </lineage>
</organism>
<dbReference type="SUPFAM" id="SSF49785">
    <property type="entry name" value="Galactose-binding domain-like"/>
    <property type="match status" value="1"/>
</dbReference>
<gene>
    <name evidence="4" type="ORF">TrST_g10564</name>
</gene>
<dbReference type="OrthoDB" id="426386at2759"/>
<feature type="domain" description="NADH:ubiquinone oxidoreductase intermediate-associated protein 30" evidence="3">
    <location>
        <begin position="45"/>
        <end position="212"/>
    </location>
</feature>
<dbReference type="Pfam" id="PF08547">
    <property type="entry name" value="CIA30"/>
    <property type="match status" value="1"/>
</dbReference>
<dbReference type="PANTHER" id="PTHR13194">
    <property type="entry name" value="COMPLEX I INTERMEDIATE-ASSOCIATED PROTEIN 30"/>
    <property type="match status" value="1"/>
</dbReference>
<dbReference type="GO" id="GO:0051082">
    <property type="term" value="F:unfolded protein binding"/>
    <property type="evidence" value="ECO:0007669"/>
    <property type="project" value="TreeGrafter"/>
</dbReference>
<keyword evidence="5" id="KW-1185">Reference proteome</keyword>
<comment type="caution">
    <text evidence="4">The sequence shown here is derived from an EMBL/GenBank/DDBJ whole genome shotgun (WGS) entry which is preliminary data.</text>
</comment>
<comment type="similarity">
    <text evidence="1">Belongs to the CIA30 family.</text>
</comment>
<reference evidence="5" key="1">
    <citation type="journal article" date="2023" name="Commun. Biol.">
        <title>Genome analysis of Parmales, the sister group of diatoms, reveals the evolutionary specialization of diatoms from phago-mixotrophs to photoautotrophs.</title>
        <authorList>
            <person name="Ban H."/>
            <person name="Sato S."/>
            <person name="Yoshikawa S."/>
            <person name="Yamada K."/>
            <person name="Nakamura Y."/>
            <person name="Ichinomiya M."/>
            <person name="Sato N."/>
            <person name="Blanc-Mathieu R."/>
            <person name="Endo H."/>
            <person name="Kuwata A."/>
            <person name="Ogata H."/>
        </authorList>
    </citation>
    <scope>NUCLEOTIDE SEQUENCE [LARGE SCALE GENOMIC DNA]</scope>
    <source>
        <strain evidence="5">NIES 3701</strain>
    </source>
</reference>
<name>A0A9W7B0I6_9STRA</name>
<dbReference type="AlphaFoldDB" id="A0A9W7B0I6"/>
<dbReference type="InterPro" id="IPR008979">
    <property type="entry name" value="Galactose-bd-like_sf"/>
</dbReference>
<sequence length="360" mass="39595">MLLYLLLLAATQASALSSSALQTGLRVPLFDLSSSPATSPVSSPFERIDDVIMGGVSSSRFEPSAASASDHWTFSGILRNDGGGFCGWRTKAFETPLDANGFEGVYLKVRFTSDDEPEKRTYKLTVRDDQTRGEYVRQGMFEVPKATGSEFSTVLVPFSSLVAVRGPVINPNAPPFKKDTVFQIGMVISKFKIAASMETIEDFRDGPFSMDISEVGFYSEENVGNVSPSTFPVMSNTTKSSFGRSVLGPVFKLVFSEKSRRRRAALNVLVDRAEKRNGAKKGLGRAWLQSVSVSYRNRARSRGYLSAASTFARRLVADSVKFFLGKTLKLLVFYPIFATFKLVKLFKVKVLGKAPVPEMK</sequence>
<evidence type="ECO:0000313" key="5">
    <source>
        <dbReference type="Proteomes" id="UP001165085"/>
    </source>
</evidence>
<keyword evidence="2" id="KW-0732">Signal</keyword>
<feature type="chain" id="PRO_5040985644" description="NADH:ubiquinone oxidoreductase intermediate-associated protein 30 domain-containing protein" evidence="2">
    <location>
        <begin position="16"/>
        <end position="360"/>
    </location>
</feature>
<dbReference type="GO" id="GO:0010257">
    <property type="term" value="P:NADH dehydrogenase complex assembly"/>
    <property type="evidence" value="ECO:0007669"/>
    <property type="project" value="TreeGrafter"/>
</dbReference>
<evidence type="ECO:0000256" key="2">
    <source>
        <dbReference type="SAM" id="SignalP"/>
    </source>
</evidence>
<dbReference type="Proteomes" id="UP001165085">
    <property type="component" value="Unassembled WGS sequence"/>
</dbReference>
<feature type="signal peptide" evidence="2">
    <location>
        <begin position="1"/>
        <end position="15"/>
    </location>
</feature>
<evidence type="ECO:0000259" key="3">
    <source>
        <dbReference type="Pfam" id="PF08547"/>
    </source>
</evidence>
<proteinExistence type="inferred from homology"/>
<protein>
    <recommendedName>
        <fullName evidence="3">NADH:ubiquinone oxidoreductase intermediate-associated protein 30 domain-containing protein</fullName>
    </recommendedName>
</protein>
<dbReference type="PANTHER" id="PTHR13194:SF19">
    <property type="entry name" value="NAD(P)-BINDING ROSSMANN-FOLD SUPERFAMILY PROTEIN"/>
    <property type="match status" value="1"/>
</dbReference>
<dbReference type="InterPro" id="IPR039131">
    <property type="entry name" value="NDUFAF1"/>
</dbReference>
<accession>A0A9W7B0I6</accession>
<evidence type="ECO:0000256" key="1">
    <source>
        <dbReference type="ARBA" id="ARBA00007884"/>
    </source>
</evidence>